<dbReference type="AlphaFoldDB" id="A0A1X7V1U6"/>
<proteinExistence type="predicted"/>
<reference evidence="1" key="1">
    <citation type="submission" date="2017-05" db="UniProtKB">
        <authorList>
            <consortium name="EnsemblMetazoa"/>
        </authorList>
    </citation>
    <scope>IDENTIFICATION</scope>
</reference>
<dbReference type="EnsemblMetazoa" id="Aqu2.1.33988_001">
    <property type="protein sequence ID" value="Aqu2.1.33988_001"/>
    <property type="gene ID" value="Aqu2.1.33988"/>
</dbReference>
<protein>
    <submittedName>
        <fullName evidence="1">Uncharacterized protein</fullName>
    </submittedName>
</protein>
<evidence type="ECO:0000313" key="1">
    <source>
        <dbReference type="EnsemblMetazoa" id="Aqu2.1.33988_001"/>
    </source>
</evidence>
<accession>A0A1X7V1U6</accession>
<sequence length="35" mass="3951">MCNTFTSTRHLHNNSNTLKESMYLGLCICMQISTG</sequence>
<dbReference type="InParanoid" id="A0A1X7V1U6"/>
<name>A0A1X7V1U6_AMPQE</name>
<organism evidence="1">
    <name type="scientific">Amphimedon queenslandica</name>
    <name type="common">Sponge</name>
    <dbReference type="NCBI Taxonomy" id="400682"/>
    <lineage>
        <taxon>Eukaryota</taxon>
        <taxon>Metazoa</taxon>
        <taxon>Porifera</taxon>
        <taxon>Demospongiae</taxon>
        <taxon>Heteroscleromorpha</taxon>
        <taxon>Haplosclerida</taxon>
        <taxon>Niphatidae</taxon>
        <taxon>Amphimedon</taxon>
    </lineage>
</organism>